<evidence type="ECO:0000256" key="1">
    <source>
        <dbReference type="SAM" id="MobiDB-lite"/>
    </source>
</evidence>
<protein>
    <submittedName>
        <fullName evidence="2">Nitrate reductase</fullName>
    </submittedName>
</protein>
<comment type="caution">
    <text evidence="2">The sequence shown here is derived from an EMBL/GenBank/DDBJ whole genome shotgun (WGS) entry which is preliminary data.</text>
</comment>
<dbReference type="Proteomes" id="UP001497744">
    <property type="component" value="Unassembled WGS sequence"/>
</dbReference>
<gene>
    <name evidence="2" type="ORF">BcabD6B2_21710</name>
</gene>
<sequence length="330" mass="34794">MVCTTGGCATGGGVGCGGGHVQPDGLPEEAAFEKRGLQPDVLHGGENDRLVGERAGPPLRLPAVFYRSVADTELDEQLWLDQEWFCLLVKGATCFLDAADEEARVVAAIAAISAISAVVFTWQKFEERRGSVFEGGNVCIRRAGDWGNVEHASVVVVVGPRRRGGALLGGGFVPLDDDANAEIQEAVRVNVARRNARFYLSVGSDGFEEHVEVVRLQEGAFFVPFALRMGAAAIGDDFSRLGRGEVALDDVDLARRLRGEVTDVGAGHGRSRALRAEGPAAAHGLHRVGSRGVALFATGGVADEVCAPEHVGEARRDPRGTSSTEGRDGG</sequence>
<feature type="compositionally biased region" description="Basic and acidic residues" evidence="1">
    <location>
        <begin position="310"/>
        <end position="330"/>
    </location>
</feature>
<name>A0AAV4LSC3_BABCB</name>
<evidence type="ECO:0000313" key="3">
    <source>
        <dbReference type="Proteomes" id="UP001497744"/>
    </source>
</evidence>
<evidence type="ECO:0000313" key="2">
    <source>
        <dbReference type="EMBL" id="GIX62736.1"/>
    </source>
</evidence>
<keyword evidence="3" id="KW-1185">Reference proteome</keyword>
<dbReference type="AlphaFoldDB" id="A0AAV4LSC3"/>
<dbReference type="RefSeq" id="XP_067714805.1">
    <property type="nucleotide sequence ID" value="XM_067858704.1"/>
</dbReference>
<feature type="region of interest" description="Disordered" evidence="1">
    <location>
        <begin position="308"/>
        <end position="330"/>
    </location>
</feature>
<proteinExistence type="predicted"/>
<reference evidence="2 3" key="1">
    <citation type="submission" date="2021-06" db="EMBL/GenBank/DDBJ databases">
        <title>Genome sequence of Babesia caballi.</title>
        <authorList>
            <person name="Yamagishi J."/>
            <person name="Kidaka T."/>
            <person name="Ochi A."/>
        </authorList>
    </citation>
    <scope>NUCLEOTIDE SEQUENCE [LARGE SCALE GENOMIC DNA]</scope>
    <source>
        <strain evidence="2">USDA-D6B2</strain>
    </source>
</reference>
<accession>A0AAV4LSC3</accession>
<dbReference type="GeneID" id="94194217"/>
<dbReference type="EMBL" id="BPLF01000002">
    <property type="protein sequence ID" value="GIX62736.1"/>
    <property type="molecule type" value="Genomic_DNA"/>
</dbReference>
<organism evidence="2 3">
    <name type="scientific">Babesia caballi</name>
    <dbReference type="NCBI Taxonomy" id="5871"/>
    <lineage>
        <taxon>Eukaryota</taxon>
        <taxon>Sar</taxon>
        <taxon>Alveolata</taxon>
        <taxon>Apicomplexa</taxon>
        <taxon>Aconoidasida</taxon>
        <taxon>Piroplasmida</taxon>
        <taxon>Babesiidae</taxon>
        <taxon>Babesia</taxon>
    </lineage>
</organism>